<gene>
    <name evidence="2" type="ORF">BCR25_18460</name>
</gene>
<organism evidence="2 3">
    <name type="scientific">Enterococcus termitis</name>
    <dbReference type="NCBI Taxonomy" id="332950"/>
    <lineage>
        <taxon>Bacteria</taxon>
        <taxon>Bacillati</taxon>
        <taxon>Bacillota</taxon>
        <taxon>Bacilli</taxon>
        <taxon>Lactobacillales</taxon>
        <taxon>Enterococcaceae</taxon>
        <taxon>Enterococcus</taxon>
    </lineage>
</organism>
<evidence type="ECO:0000313" key="2">
    <source>
        <dbReference type="EMBL" id="OEG16178.1"/>
    </source>
</evidence>
<comment type="caution">
    <text evidence="2">The sequence shown here is derived from an EMBL/GenBank/DDBJ whole genome shotgun (WGS) entry which is preliminary data.</text>
</comment>
<keyword evidence="3" id="KW-1185">Reference proteome</keyword>
<dbReference type="Proteomes" id="UP000095094">
    <property type="component" value="Unassembled WGS sequence"/>
</dbReference>
<accession>A0A1E5GU38</accession>
<dbReference type="AlphaFoldDB" id="A0A1E5GU38"/>
<evidence type="ECO:0008006" key="4">
    <source>
        <dbReference type="Google" id="ProtNLM"/>
    </source>
</evidence>
<proteinExistence type="predicted"/>
<evidence type="ECO:0000256" key="1">
    <source>
        <dbReference type="SAM" id="MobiDB-lite"/>
    </source>
</evidence>
<dbReference type="EMBL" id="MIJY01000013">
    <property type="protein sequence ID" value="OEG16178.1"/>
    <property type="molecule type" value="Genomic_DNA"/>
</dbReference>
<reference evidence="3" key="1">
    <citation type="submission" date="2016-09" db="EMBL/GenBank/DDBJ databases">
        <authorList>
            <person name="Gulvik C.A."/>
        </authorList>
    </citation>
    <scope>NUCLEOTIDE SEQUENCE [LARGE SCALE GENOMIC DNA]</scope>
    <source>
        <strain evidence="3">LMG 8895</strain>
    </source>
</reference>
<evidence type="ECO:0000313" key="3">
    <source>
        <dbReference type="Proteomes" id="UP000095094"/>
    </source>
</evidence>
<feature type="region of interest" description="Disordered" evidence="1">
    <location>
        <begin position="46"/>
        <end position="70"/>
    </location>
</feature>
<protein>
    <recommendedName>
        <fullName evidence="4">Phage protein</fullName>
    </recommendedName>
</protein>
<name>A0A1E5GU38_9ENTE</name>
<sequence>MASSDELLTMESFLFICKEIGLSIQEMELMDIGQCLDYIQEWIDEKTSDNDGGKRSAKKRKATQADFDAF</sequence>
<dbReference type="OrthoDB" id="2991271at2"/>